<reference evidence="19" key="1">
    <citation type="submission" date="2016-12" db="EMBL/GenBank/DDBJ databases">
        <title>Comparative genomics of four Isosphaeraceae planctomycetes: a common pool of plasmids and glycoside hydrolase genes.</title>
        <authorList>
            <person name="Ivanova A."/>
        </authorList>
    </citation>
    <scope>NUCLEOTIDE SEQUENCE [LARGE SCALE GENOMIC DNA]</scope>
    <source>
        <strain evidence="19">PX4</strain>
    </source>
</reference>
<name>A0A1U7CLW1_9BACT</name>
<evidence type="ECO:0000256" key="1">
    <source>
        <dbReference type="ARBA" id="ARBA00004429"/>
    </source>
</evidence>
<dbReference type="InterPro" id="IPR027417">
    <property type="entry name" value="P-loop_NTPase"/>
</dbReference>
<dbReference type="Gene3D" id="3.40.50.300">
    <property type="entry name" value="P-loop containing nucleotide triphosphate hydrolases"/>
    <property type="match status" value="1"/>
</dbReference>
<keyword evidence="19" id="KW-1185">Reference proteome</keyword>
<dbReference type="Pfam" id="PF02706">
    <property type="entry name" value="Wzz"/>
    <property type="match status" value="1"/>
</dbReference>
<dbReference type="SUPFAM" id="SSF52540">
    <property type="entry name" value="P-loop containing nucleoside triphosphate hydrolases"/>
    <property type="match status" value="1"/>
</dbReference>
<dbReference type="RefSeq" id="WP_083712748.1">
    <property type="nucleotide sequence ID" value="NZ_CP019082.1"/>
</dbReference>
<keyword evidence="3" id="KW-1003">Cell membrane</keyword>
<evidence type="ECO:0000259" key="16">
    <source>
        <dbReference type="Pfam" id="PF02706"/>
    </source>
</evidence>
<feature type="coiled-coil region" evidence="14">
    <location>
        <begin position="399"/>
        <end position="426"/>
    </location>
</feature>
<evidence type="ECO:0000256" key="2">
    <source>
        <dbReference type="ARBA" id="ARBA00008883"/>
    </source>
</evidence>
<dbReference type="NCBIfam" id="TIGR01007">
    <property type="entry name" value="eps_fam"/>
    <property type="match status" value="1"/>
</dbReference>
<evidence type="ECO:0000256" key="6">
    <source>
        <dbReference type="ARBA" id="ARBA00022692"/>
    </source>
</evidence>
<evidence type="ECO:0000256" key="7">
    <source>
        <dbReference type="ARBA" id="ARBA00022741"/>
    </source>
</evidence>
<evidence type="ECO:0000256" key="15">
    <source>
        <dbReference type="SAM" id="Phobius"/>
    </source>
</evidence>
<organism evidence="18 19">
    <name type="scientific">Paludisphaera borealis</name>
    <dbReference type="NCBI Taxonomy" id="1387353"/>
    <lineage>
        <taxon>Bacteria</taxon>
        <taxon>Pseudomonadati</taxon>
        <taxon>Planctomycetota</taxon>
        <taxon>Planctomycetia</taxon>
        <taxon>Isosphaerales</taxon>
        <taxon>Isosphaeraceae</taxon>
        <taxon>Paludisphaera</taxon>
    </lineage>
</organism>
<keyword evidence="14" id="KW-0175">Coiled coil</keyword>
<keyword evidence="6 15" id="KW-0812">Transmembrane</keyword>
<dbReference type="EC" id="2.7.10.2" evidence="18"/>
<evidence type="ECO:0000259" key="17">
    <source>
        <dbReference type="Pfam" id="PF13614"/>
    </source>
</evidence>
<feature type="domain" description="AAA" evidence="17">
    <location>
        <begin position="577"/>
        <end position="700"/>
    </location>
</feature>
<evidence type="ECO:0000313" key="18">
    <source>
        <dbReference type="EMBL" id="APW59911.1"/>
    </source>
</evidence>
<accession>A0A1U7CLW1</accession>
<feature type="domain" description="Polysaccharide chain length determinant N-terminal" evidence="16">
    <location>
        <begin position="59"/>
        <end position="145"/>
    </location>
</feature>
<protein>
    <submittedName>
        <fullName evidence="18">Exopolysaccharide transport protein</fullName>
        <ecNumber evidence="18">2.7.10.2</ecNumber>
    </submittedName>
</protein>
<sequence>MEPFRSSSFINGIPTVLSQEQGASAPTPVELLPVDRIVPGYGASLKAVEPPPGLSEMPDLDGLLRALRRRWLFALLGGLLCSSLSAAAVYLYLPPPKYTARALVHVAEKRPRELFETRESEVGFRTYQETQVILVKSRKVLEAALNPPAIASLPTVRKLLDPIDWLSGVLMVDFPRGSEILSISMTASCPPLDLSTLVNAIADSYLTEIVDKERLARVERLERLKELFADYQKDLTEKRLKFKEMAGSIGTSDKQAAAVRQQMMVEHLGLARQELLKLNSDVRKSQARLNVLASKPELEPTSNQTVSTLDTLSTAEVDPQVMELRSRLAELRRKHASVKRISRQGNVDPSILAIQREIKLVTGELEGRRQELRAAAAEFNRAEPAAIPDARLEEVKEYLEILHEQEKSLIDEIASLESQMSSLNVKSMDFHWLEDEIAVASDTAKMVGAEVQSMTVEMQAPPRIRLIEKASVPTMNDPLRRCKLSTIVGAGVFLAFVGCVSLWEFQSRKIDVPDEVAFRLGLRIIGDLPKLNGPRRGDQKQIERDRLVQSIDAVRTMLLNAGRHQPFRVVLVTSALKGEGKTSLSCHLATSLARGGRKTLLMDCDLRKPSLHDVFDFPSGPGLGDILRGEIGWTDAVRQTPVPGLSLIFAGRCDPATIDLLPREDFPNLLQELRDQFDFIIVDSSPLLLVTDALIVSQHVDAVLLSVLRAVSQLPQIYAASERLASMGVRILGAVVSGVPLKPNRYYGSYTSPQWNPVEEEPS</sequence>
<evidence type="ECO:0000256" key="11">
    <source>
        <dbReference type="ARBA" id="ARBA00023136"/>
    </source>
</evidence>
<dbReference type="OrthoDB" id="9775724at2"/>
<feature type="transmembrane region" description="Helical" evidence="15">
    <location>
        <begin position="71"/>
        <end position="93"/>
    </location>
</feature>
<evidence type="ECO:0000256" key="5">
    <source>
        <dbReference type="ARBA" id="ARBA00022679"/>
    </source>
</evidence>
<dbReference type="KEGG" id="pbor:BSF38_01372"/>
<keyword evidence="7" id="KW-0547">Nucleotide-binding</keyword>
<evidence type="ECO:0000256" key="4">
    <source>
        <dbReference type="ARBA" id="ARBA00022519"/>
    </source>
</evidence>
<proteinExistence type="inferred from homology"/>
<evidence type="ECO:0000256" key="9">
    <source>
        <dbReference type="ARBA" id="ARBA00022840"/>
    </source>
</evidence>
<evidence type="ECO:0000256" key="3">
    <source>
        <dbReference type="ARBA" id="ARBA00022475"/>
    </source>
</evidence>
<evidence type="ECO:0000256" key="12">
    <source>
        <dbReference type="ARBA" id="ARBA00023137"/>
    </source>
</evidence>
<dbReference type="GO" id="GO:0004715">
    <property type="term" value="F:non-membrane spanning protein tyrosine kinase activity"/>
    <property type="evidence" value="ECO:0007669"/>
    <property type="project" value="UniProtKB-EC"/>
</dbReference>
<dbReference type="Pfam" id="PF13614">
    <property type="entry name" value="AAA_31"/>
    <property type="match status" value="1"/>
</dbReference>
<keyword evidence="5 18" id="KW-0808">Transferase</keyword>
<dbReference type="PANTHER" id="PTHR32309:SF31">
    <property type="entry name" value="CAPSULAR EXOPOLYSACCHARIDE FAMILY"/>
    <property type="match status" value="1"/>
</dbReference>
<dbReference type="GO" id="GO:0005524">
    <property type="term" value="F:ATP binding"/>
    <property type="evidence" value="ECO:0007669"/>
    <property type="project" value="UniProtKB-KW"/>
</dbReference>
<comment type="subcellular location">
    <subcellularLocation>
        <location evidence="1">Cell inner membrane</location>
        <topology evidence="1">Multi-pass membrane protein</topology>
    </subcellularLocation>
</comment>
<keyword evidence="4" id="KW-0997">Cell inner membrane</keyword>
<dbReference type="InterPro" id="IPR050445">
    <property type="entry name" value="Bact_polysacc_biosynth/exp"/>
</dbReference>
<dbReference type="PANTHER" id="PTHR32309">
    <property type="entry name" value="TYROSINE-PROTEIN KINASE"/>
    <property type="match status" value="1"/>
</dbReference>
<evidence type="ECO:0000313" key="19">
    <source>
        <dbReference type="Proteomes" id="UP000186309"/>
    </source>
</evidence>
<dbReference type="STRING" id="1387353.BSF38_01372"/>
<comment type="similarity">
    <text evidence="2">Belongs to the etk/wzc family.</text>
</comment>
<evidence type="ECO:0000256" key="13">
    <source>
        <dbReference type="ARBA" id="ARBA00053015"/>
    </source>
</evidence>
<comment type="catalytic activity">
    <reaction evidence="13">
        <text>L-tyrosyl-[protein] + ATP = O-phospho-L-tyrosyl-[protein] + ADP + H(+)</text>
        <dbReference type="Rhea" id="RHEA:10596"/>
        <dbReference type="Rhea" id="RHEA-COMP:10136"/>
        <dbReference type="Rhea" id="RHEA-COMP:20101"/>
        <dbReference type="ChEBI" id="CHEBI:15378"/>
        <dbReference type="ChEBI" id="CHEBI:30616"/>
        <dbReference type="ChEBI" id="CHEBI:46858"/>
        <dbReference type="ChEBI" id="CHEBI:61978"/>
        <dbReference type="ChEBI" id="CHEBI:456216"/>
    </reaction>
</comment>
<dbReference type="InterPro" id="IPR025669">
    <property type="entry name" value="AAA_dom"/>
</dbReference>
<evidence type="ECO:0000256" key="8">
    <source>
        <dbReference type="ARBA" id="ARBA00022777"/>
    </source>
</evidence>
<keyword evidence="11 15" id="KW-0472">Membrane</keyword>
<dbReference type="InterPro" id="IPR003856">
    <property type="entry name" value="LPS_length_determ_N"/>
</dbReference>
<dbReference type="AlphaFoldDB" id="A0A1U7CLW1"/>
<dbReference type="CDD" id="cd05387">
    <property type="entry name" value="BY-kinase"/>
    <property type="match status" value="1"/>
</dbReference>
<dbReference type="Proteomes" id="UP000186309">
    <property type="component" value="Chromosome"/>
</dbReference>
<dbReference type="GO" id="GO:0005886">
    <property type="term" value="C:plasma membrane"/>
    <property type="evidence" value="ECO:0007669"/>
    <property type="project" value="UniProtKB-SubCell"/>
</dbReference>
<dbReference type="EMBL" id="CP019082">
    <property type="protein sequence ID" value="APW59911.1"/>
    <property type="molecule type" value="Genomic_DNA"/>
</dbReference>
<keyword evidence="9" id="KW-0067">ATP-binding</keyword>
<gene>
    <name evidence="18" type="primary">yveL_1</name>
    <name evidence="18" type="ORF">BSF38_01372</name>
</gene>
<keyword evidence="10 15" id="KW-1133">Transmembrane helix</keyword>
<evidence type="ECO:0000256" key="10">
    <source>
        <dbReference type="ARBA" id="ARBA00022989"/>
    </source>
</evidence>
<keyword evidence="12" id="KW-0829">Tyrosine-protein kinase</keyword>
<evidence type="ECO:0000256" key="14">
    <source>
        <dbReference type="SAM" id="Coils"/>
    </source>
</evidence>
<keyword evidence="8" id="KW-0418">Kinase</keyword>
<dbReference type="InterPro" id="IPR005702">
    <property type="entry name" value="Wzc-like_C"/>
</dbReference>